<reference evidence="1" key="1">
    <citation type="submission" date="2021-02" db="EMBL/GenBank/DDBJ databases">
        <authorList>
            <person name="Nowell W R."/>
        </authorList>
    </citation>
    <scope>NUCLEOTIDE SEQUENCE</scope>
</reference>
<accession>A0A8S3JCD0</accession>
<comment type="caution">
    <text evidence="1">The sequence shown here is derived from an EMBL/GenBank/DDBJ whole genome shotgun (WGS) entry which is preliminary data.</text>
</comment>
<dbReference type="AlphaFoldDB" id="A0A8S3JCD0"/>
<protein>
    <submittedName>
        <fullName evidence="1">Uncharacterized protein</fullName>
    </submittedName>
</protein>
<evidence type="ECO:0000313" key="2">
    <source>
        <dbReference type="Proteomes" id="UP000681720"/>
    </source>
</evidence>
<dbReference type="Proteomes" id="UP000681720">
    <property type="component" value="Unassembled WGS sequence"/>
</dbReference>
<evidence type="ECO:0000313" key="1">
    <source>
        <dbReference type="EMBL" id="CAF5215283.1"/>
    </source>
</evidence>
<gene>
    <name evidence="1" type="ORF">GIL414_LOCUS81266</name>
</gene>
<proteinExistence type="predicted"/>
<sequence>MDTGNNPYLNRFAEDAFHRSTLTLAKEIEAHDGPIS</sequence>
<dbReference type="EMBL" id="CAJOBJ010356962">
    <property type="protein sequence ID" value="CAF5215283.1"/>
    <property type="molecule type" value="Genomic_DNA"/>
</dbReference>
<organism evidence="1 2">
    <name type="scientific">Rotaria magnacalcarata</name>
    <dbReference type="NCBI Taxonomy" id="392030"/>
    <lineage>
        <taxon>Eukaryota</taxon>
        <taxon>Metazoa</taxon>
        <taxon>Spiralia</taxon>
        <taxon>Gnathifera</taxon>
        <taxon>Rotifera</taxon>
        <taxon>Eurotatoria</taxon>
        <taxon>Bdelloidea</taxon>
        <taxon>Philodinida</taxon>
        <taxon>Philodinidae</taxon>
        <taxon>Rotaria</taxon>
    </lineage>
</organism>
<name>A0A8S3JCD0_9BILA</name>
<feature type="non-terminal residue" evidence="1">
    <location>
        <position position="36"/>
    </location>
</feature>